<dbReference type="PANTHER" id="PTHR20883:SF49">
    <property type="entry name" value="PHYTANOYL-COA DIOXYGENASE"/>
    <property type="match status" value="1"/>
</dbReference>
<name>A0A375J953_9BURK</name>
<sequence length="281" mass="31543">MMTTPEMREQFRNDGVTIFRNCLNEAQLAQCYDAFKWDMANPGPHVYKGGLIGTTLHTHIDIANPEAKSKLDDLAASLPFGQIFQELWGSKNVWYFAEEIFAKEGGKSGRGPWHQDTANLPWAGRHWGNAWISFQKLPKKNSLEIVRGSHLGIQYDGSSFDSADDPTDPLYGDGTYPRLPHIDNEVARDPNSWDIVSFDINPGDIVLLHPRSLHGGAQVDADCPKRHTLVLRFFGDDATFRELPTCNPKYARNGPLFQEEMAKLNQGDAFRSPVFRQVAGV</sequence>
<dbReference type="Gene3D" id="2.60.120.620">
    <property type="entry name" value="q2cbj1_9rhob like domain"/>
    <property type="match status" value="1"/>
</dbReference>
<protein>
    <submittedName>
        <fullName evidence="1">Phytanoyl-CoA dioxygenase</fullName>
    </submittedName>
</protein>
<dbReference type="RefSeq" id="WP_116384314.1">
    <property type="nucleotide sequence ID" value="NZ_LS483234.1"/>
</dbReference>
<dbReference type="Pfam" id="PF05721">
    <property type="entry name" value="PhyH"/>
    <property type="match status" value="1"/>
</dbReference>
<dbReference type="EMBL" id="OVTA01000047">
    <property type="protein sequence ID" value="SPS01637.1"/>
    <property type="molecule type" value="Genomic_DNA"/>
</dbReference>
<keyword evidence="1" id="KW-0560">Oxidoreductase</keyword>
<evidence type="ECO:0000313" key="1">
    <source>
        <dbReference type="EMBL" id="SPS01637.1"/>
    </source>
</evidence>
<dbReference type="PANTHER" id="PTHR20883">
    <property type="entry name" value="PHYTANOYL-COA DIOXYGENASE DOMAIN CONTAINING 1"/>
    <property type="match status" value="1"/>
</dbReference>
<proteinExistence type="predicted"/>
<keyword evidence="1" id="KW-0223">Dioxygenase</keyword>
<evidence type="ECO:0000313" key="2">
    <source>
        <dbReference type="Proteomes" id="UP000256805"/>
    </source>
</evidence>
<dbReference type="GO" id="GO:0016706">
    <property type="term" value="F:2-oxoglutarate-dependent dioxygenase activity"/>
    <property type="evidence" value="ECO:0007669"/>
    <property type="project" value="UniProtKB-ARBA"/>
</dbReference>
<dbReference type="SUPFAM" id="SSF51197">
    <property type="entry name" value="Clavaminate synthase-like"/>
    <property type="match status" value="1"/>
</dbReference>
<dbReference type="InterPro" id="IPR008775">
    <property type="entry name" value="Phytyl_CoA_dOase-like"/>
</dbReference>
<reference evidence="1 2" key="1">
    <citation type="submission" date="2018-01" db="EMBL/GenBank/DDBJ databases">
        <authorList>
            <person name="Gaut B.S."/>
            <person name="Morton B.R."/>
            <person name="Clegg M.T."/>
            <person name="Duvall M.R."/>
        </authorList>
    </citation>
    <scope>NUCLEOTIDE SEQUENCE [LARGE SCALE GENOMIC DNA]</scope>
    <source>
        <strain evidence="1">Cupriavidus taiwanensis cmp 52</strain>
    </source>
</reference>
<organism evidence="1 2">
    <name type="scientific">Cupriavidus taiwanensis</name>
    <dbReference type="NCBI Taxonomy" id="164546"/>
    <lineage>
        <taxon>Bacteria</taxon>
        <taxon>Pseudomonadati</taxon>
        <taxon>Pseudomonadota</taxon>
        <taxon>Betaproteobacteria</taxon>
        <taxon>Burkholderiales</taxon>
        <taxon>Burkholderiaceae</taxon>
        <taxon>Cupriavidus</taxon>
    </lineage>
</organism>
<dbReference type="AlphaFoldDB" id="A0A375J953"/>
<dbReference type="GO" id="GO:0005506">
    <property type="term" value="F:iron ion binding"/>
    <property type="evidence" value="ECO:0007669"/>
    <property type="project" value="UniProtKB-ARBA"/>
</dbReference>
<gene>
    <name evidence="1" type="ORF">CBM2634_B60053</name>
</gene>
<dbReference type="Proteomes" id="UP000256805">
    <property type="component" value="Unassembled WGS sequence"/>
</dbReference>
<accession>A0A375J953</accession>